<evidence type="ECO:0000313" key="2">
    <source>
        <dbReference type="Proteomes" id="UP000593562"/>
    </source>
</evidence>
<dbReference type="EMBL" id="JAAARO010000019">
    <property type="protein sequence ID" value="KAF5731259.1"/>
    <property type="molecule type" value="Genomic_DNA"/>
</dbReference>
<dbReference type="SUPFAM" id="SSF55874">
    <property type="entry name" value="ATPase domain of HSP90 chaperone/DNA topoisomerase II/histidine kinase"/>
    <property type="match status" value="1"/>
</dbReference>
<organism evidence="1 2">
    <name type="scientific">Tripterygium wilfordii</name>
    <name type="common">Thunder God vine</name>
    <dbReference type="NCBI Taxonomy" id="458696"/>
    <lineage>
        <taxon>Eukaryota</taxon>
        <taxon>Viridiplantae</taxon>
        <taxon>Streptophyta</taxon>
        <taxon>Embryophyta</taxon>
        <taxon>Tracheophyta</taxon>
        <taxon>Spermatophyta</taxon>
        <taxon>Magnoliopsida</taxon>
        <taxon>eudicotyledons</taxon>
        <taxon>Gunneridae</taxon>
        <taxon>Pentapetalae</taxon>
        <taxon>rosids</taxon>
        <taxon>fabids</taxon>
        <taxon>Celastrales</taxon>
        <taxon>Celastraceae</taxon>
        <taxon>Tripterygium</taxon>
    </lineage>
</organism>
<keyword evidence="2" id="KW-1185">Reference proteome</keyword>
<dbReference type="Gene3D" id="3.30.565.10">
    <property type="entry name" value="Histidine kinase-like ATPase, C-terminal domain"/>
    <property type="match status" value="1"/>
</dbReference>
<sequence>MDKDVSKGMKSMSTVRKRELVVVNDEDELMMTYGRVKKRQLVVADDAISKSYRFKILLPNGTSIGLAIHDPIDEMPIADFLGLVKDEYHRLSTLKKQRRPINWRDGCIFLEDANDNKIRNMIKFTNFTPHKSHILRLYLVNKLLVDCLVLQNMWDLTPHTELLTELPEEYTFETALADLIDNSLQAVWSNGANDRRLISVDILKNRISIYDSGPGMDSSDEKSIVNWGKMGASLHRSSKRMAIGGKPPYLMVMLYF</sequence>
<name>A0A7J7CAW5_TRIWF</name>
<dbReference type="Pfam" id="PF13589">
    <property type="entry name" value="HATPase_c_3"/>
    <property type="match status" value="1"/>
</dbReference>
<gene>
    <name evidence="1" type="ORF">HS088_TW19G00865</name>
</gene>
<comment type="caution">
    <text evidence="1">The sequence shown here is derived from an EMBL/GenBank/DDBJ whole genome shotgun (WGS) entry which is preliminary data.</text>
</comment>
<dbReference type="Proteomes" id="UP000593562">
    <property type="component" value="Unassembled WGS sequence"/>
</dbReference>
<dbReference type="InParanoid" id="A0A7J7CAW5"/>
<proteinExistence type="predicted"/>
<dbReference type="AlphaFoldDB" id="A0A7J7CAW5"/>
<protein>
    <submittedName>
        <fullName evidence="1">Uncharacterized protein</fullName>
    </submittedName>
</protein>
<accession>A0A7J7CAW5</accession>
<evidence type="ECO:0000313" key="1">
    <source>
        <dbReference type="EMBL" id="KAF5731259.1"/>
    </source>
</evidence>
<dbReference type="InterPro" id="IPR036890">
    <property type="entry name" value="HATPase_C_sf"/>
</dbReference>
<reference evidence="1 2" key="1">
    <citation type="journal article" date="2020" name="Nat. Commun.">
        <title>Genome of Tripterygium wilfordii and identification of cytochrome P450 involved in triptolide biosynthesis.</title>
        <authorList>
            <person name="Tu L."/>
            <person name="Su P."/>
            <person name="Zhang Z."/>
            <person name="Gao L."/>
            <person name="Wang J."/>
            <person name="Hu T."/>
            <person name="Zhou J."/>
            <person name="Zhang Y."/>
            <person name="Zhao Y."/>
            <person name="Liu Y."/>
            <person name="Song Y."/>
            <person name="Tong Y."/>
            <person name="Lu Y."/>
            <person name="Yang J."/>
            <person name="Xu C."/>
            <person name="Jia M."/>
            <person name="Peters R.J."/>
            <person name="Huang L."/>
            <person name="Gao W."/>
        </authorList>
    </citation>
    <scope>NUCLEOTIDE SEQUENCE [LARGE SCALE GENOMIC DNA]</scope>
    <source>
        <strain evidence="2">cv. XIE 37</strain>
        <tissue evidence="1">Leaf</tissue>
    </source>
</reference>